<name>A0A4Y2VNV3_ARAVE</name>
<dbReference type="EMBL" id="BGPR01048435">
    <property type="protein sequence ID" value="GBO25437.1"/>
    <property type="molecule type" value="Genomic_DNA"/>
</dbReference>
<keyword evidence="3" id="KW-1185">Reference proteome</keyword>
<gene>
    <name evidence="2" type="ORF">AVEN_36707_1</name>
</gene>
<organism evidence="2 3">
    <name type="scientific">Araneus ventricosus</name>
    <name type="common">Orbweaver spider</name>
    <name type="synonym">Epeira ventricosa</name>
    <dbReference type="NCBI Taxonomy" id="182803"/>
    <lineage>
        <taxon>Eukaryota</taxon>
        <taxon>Metazoa</taxon>
        <taxon>Ecdysozoa</taxon>
        <taxon>Arthropoda</taxon>
        <taxon>Chelicerata</taxon>
        <taxon>Arachnida</taxon>
        <taxon>Araneae</taxon>
        <taxon>Araneomorphae</taxon>
        <taxon>Entelegynae</taxon>
        <taxon>Araneoidea</taxon>
        <taxon>Araneidae</taxon>
        <taxon>Araneus</taxon>
    </lineage>
</organism>
<sequence>MCENSRDVEEISASESENRECSHRTPAEVRWPYGASKNGFNCRCGMEVCRVSAGLGVIAIRAQFNTKMTVQKIAFRSFKMEVNL</sequence>
<evidence type="ECO:0000256" key="1">
    <source>
        <dbReference type="SAM" id="MobiDB-lite"/>
    </source>
</evidence>
<comment type="caution">
    <text evidence="2">The sequence shown here is derived from an EMBL/GenBank/DDBJ whole genome shotgun (WGS) entry which is preliminary data.</text>
</comment>
<proteinExistence type="predicted"/>
<feature type="region of interest" description="Disordered" evidence="1">
    <location>
        <begin position="1"/>
        <end position="22"/>
    </location>
</feature>
<protein>
    <submittedName>
        <fullName evidence="2">Uncharacterized protein</fullName>
    </submittedName>
</protein>
<dbReference type="Proteomes" id="UP000499080">
    <property type="component" value="Unassembled WGS sequence"/>
</dbReference>
<evidence type="ECO:0000313" key="3">
    <source>
        <dbReference type="Proteomes" id="UP000499080"/>
    </source>
</evidence>
<dbReference type="AlphaFoldDB" id="A0A4Y2VNV3"/>
<evidence type="ECO:0000313" key="2">
    <source>
        <dbReference type="EMBL" id="GBO25437.1"/>
    </source>
</evidence>
<accession>A0A4Y2VNV3</accession>
<reference evidence="2 3" key="1">
    <citation type="journal article" date="2019" name="Sci. Rep.">
        <title>Orb-weaving spider Araneus ventricosus genome elucidates the spidroin gene catalogue.</title>
        <authorList>
            <person name="Kono N."/>
            <person name="Nakamura H."/>
            <person name="Ohtoshi R."/>
            <person name="Moran D.A.P."/>
            <person name="Shinohara A."/>
            <person name="Yoshida Y."/>
            <person name="Fujiwara M."/>
            <person name="Mori M."/>
            <person name="Tomita M."/>
            <person name="Arakawa K."/>
        </authorList>
    </citation>
    <scope>NUCLEOTIDE SEQUENCE [LARGE SCALE GENOMIC DNA]</scope>
</reference>